<dbReference type="RefSeq" id="WP_068869896.1">
    <property type="nucleotide sequence ID" value="NZ_CP016539.2"/>
</dbReference>
<protein>
    <recommendedName>
        <fullName evidence="5">Phage capsid protein</fullName>
    </recommendedName>
</protein>
<dbReference type="OrthoDB" id="2428832at2"/>
<dbReference type="Pfam" id="PF19893">
    <property type="entry name" value="DUF6366"/>
    <property type="match status" value="1"/>
</dbReference>
<dbReference type="KEGG" id="ppla:BBI15_07730"/>
<proteinExistence type="predicted"/>
<name>A0A1C7E9K6_9BACL</name>
<evidence type="ECO:0000256" key="1">
    <source>
        <dbReference type="SAM" id="MobiDB-lite"/>
    </source>
</evidence>
<keyword evidence="4" id="KW-1185">Reference proteome</keyword>
<dbReference type="EMBL" id="CP016539">
    <property type="protein sequence ID" value="ANU20112.1"/>
    <property type="molecule type" value="Genomic_DNA"/>
</dbReference>
<keyword evidence="2" id="KW-1133">Transmembrane helix</keyword>
<dbReference type="InterPro" id="IPR045946">
    <property type="entry name" value="DUF6366"/>
</dbReference>
<sequence>MPDHRKPEYQRDCLQLKDQKDHAGSNINDSTHRAQSGMPDTRGMGWREIGGVILLLVILLMAYGVYQVFFG</sequence>
<evidence type="ECO:0008006" key="5">
    <source>
        <dbReference type="Google" id="ProtNLM"/>
    </source>
</evidence>
<accession>A0A1C7E9K6</accession>
<keyword evidence="2" id="KW-0812">Transmembrane</keyword>
<dbReference type="Proteomes" id="UP000092650">
    <property type="component" value="Chromosome"/>
</dbReference>
<gene>
    <name evidence="3" type="ORF">BBI15_07730</name>
</gene>
<feature type="region of interest" description="Disordered" evidence="1">
    <location>
        <begin position="20"/>
        <end position="41"/>
    </location>
</feature>
<keyword evidence="2" id="KW-0472">Membrane</keyword>
<evidence type="ECO:0000313" key="4">
    <source>
        <dbReference type="Proteomes" id="UP000092650"/>
    </source>
</evidence>
<evidence type="ECO:0000313" key="3">
    <source>
        <dbReference type="EMBL" id="ANU20112.1"/>
    </source>
</evidence>
<reference evidence="3" key="1">
    <citation type="submission" date="2016-10" db="EMBL/GenBank/DDBJ databases">
        <authorList>
            <person name="See-Too W.S."/>
        </authorList>
    </citation>
    <scope>NUCLEOTIDE SEQUENCE [LARGE SCALE GENOMIC DNA]</scope>
    <source>
        <strain evidence="3">DSM 23997</strain>
    </source>
</reference>
<evidence type="ECO:0000256" key="2">
    <source>
        <dbReference type="SAM" id="Phobius"/>
    </source>
</evidence>
<organism evidence="3 4">
    <name type="scientific">Planococcus plakortidis</name>
    <dbReference type="NCBI Taxonomy" id="1038856"/>
    <lineage>
        <taxon>Bacteria</taxon>
        <taxon>Bacillati</taxon>
        <taxon>Bacillota</taxon>
        <taxon>Bacilli</taxon>
        <taxon>Bacillales</taxon>
        <taxon>Caryophanaceae</taxon>
        <taxon>Planococcus</taxon>
    </lineage>
</organism>
<feature type="transmembrane region" description="Helical" evidence="2">
    <location>
        <begin position="49"/>
        <end position="69"/>
    </location>
</feature>
<dbReference type="AlphaFoldDB" id="A0A1C7E9K6"/>